<keyword evidence="2" id="KW-1185">Reference proteome</keyword>
<proteinExistence type="predicted"/>
<organism evidence="1 2">
    <name type="scientific">Candidatus Frankia alpina</name>
    <dbReference type="NCBI Taxonomy" id="2699483"/>
    <lineage>
        <taxon>Bacteria</taxon>
        <taxon>Bacillati</taxon>
        <taxon>Actinomycetota</taxon>
        <taxon>Actinomycetes</taxon>
        <taxon>Frankiales</taxon>
        <taxon>Frankiaceae</taxon>
        <taxon>Frankia</taxon>
    </lineage>
</organism>
<dbReference type="Proteomes" id="UP000305282">
    <property type="component" value="Unassembled WGS sequence"/>
</dbReference>
<protein>
    <submittedName>
        <fullName evidence="1">Uncharacterized protein</fullName>
    </submittedName>
</protein>
<accession>A0A4S5D566</accession>
<comment type="caution">
    <text evidence="1">The sequence shown here is derived from an EMBL/GenBank/DDBJ whole genome shotgun (WGS) entry which is preliminary data.</text>
</comment>
<dbReference type="AlphaFoldDB" id="A0A4S5D566"/>
<dbReference type="EMBL" id="SSXH01000611">
    <property type="protein sequence ID" value="THJ51136.1"/>
    <property type="molecule type" value="Genomic_DNA"/>
</dbReference>
<evidence type="ECO:0000313" key="2">
    <source>
        <dbReference type="Proteomes" id="UP000305282"/>
    </source>
</evidence>
<gene>
    <name evidence="1" type="ORF">E7Y31_18670</name>
</gene>
<reference evidence="1 2" key="1">
    <citation type="submission" date="2019-04" db="EMBL/GenBank/DDBJ databases">
        <title>Draft genome sequences for three unisolated Alnus-infective Frankia Sp+ strains, AgTrS, AiOr and AvVan, the first sequenced Frankia strains able to sporulate in-planta.</title>
        <authorList>
            <person name="Bethencourt L."/>
            <person name="Vautrin F."/>
            <person name="Taib N."/>
            <person name="Dubost A."/>
            <person name="Castro-Garcia L."/>
            <person name="Imbaud O."/>
            <person name="Abrouk D."/>
            <person name="Fournier P."/>
            <person name="Briolay J."/>
            <person name="Nguyen A."/>
            <person name="Normand P."/>
            <person name="Fernandez M.P."/>
            <person name="Brochier-Armanet C."/>
            <person name="Herrera-Belaroussi A."/>
        </authorList>
    </citation>
    <scope>NUCLEOTIDE SEQUENCE [LARGE SCALE GENOMIC DNA]</scope>
    <source>
        <strain evidence="1 2">AvVan</strain>
    </source>
</reference>
<feature type="non-terminal residue" evidence="1">
    <location>
        <position position="1"/>
    </location>
</feature>
<sequence length="93" mass="10047">GYFSRIAFSDPRVGSNEVAGAPAGAIERGGAVETFRDAAAAQRRATRLQTVTETNPLVTEYVYVRGGVVLRVSLVLTEDQAKEYETALQRLTS</sequence>
<name>A0A4S5D566_9ACTN</name>
<evidence type="ECO:0000313" key="1">
    <source>
        <dbReference type="EMBL" id="THJ51136.1"/>
    </source>
</evidence>